<proteinExistence type="predicted"/>
<reference evidence="3 4" key="1">
    <citation type="submission" date="2019-03" db="EMBL/GenBank/DDBJ databases">
        <authorList>
            <person name="Gaulin E."/>
            <person name="Dumas B."/>
        </authorList>
    </citation>
    <scope>NUCLEOTIDE SEQUENCE [LARGE SCALE GENOMIC DNA]</scope>
    <source>
        <strain evidence="3">CBS 568.67</strain>
    </source>
</reference>
<dbReference type="EMBL" id="VJMH01005155">
    <property type="protein sequence ID" value="KAF0699777.1"/>
    <property type="molecule type" value="Genomic_DNA"/>
</dbReference>
<feature type="transmembrane region" description="Helical" evidence="1">
    <location>
        <begin position="153"/>
        <end position="184"/>
    </location>
</feature>
<sequence>MVDQAQPQGYGTQAASTDEDKIFQPTLIYGGYDPNRYTTHVVRQRRRQRAKQCMHALVIPMDGSILKQLMFHTLNVSFGAFACVVMWSIIMLSILLSPAAFALFPIDNSFYQWLCLLVRGVAEVDIHLYNSISPQGEHIFVSFASPRDLMAAIFYFACVKPLLVVVTSAISLSLLVVSFGLVALSFSPHFLAELNMILLTSTALVFLAGAFSVYISVLMVIWTARRACSSTRYCCCDGLEIYRYVYGIPIPVAQHTPSHLMGFGTGYIV</sequence>
<keyword evidence="4" id="KW-1185">Reference proteome</keyword>
<reference evidence="2" key="2">
    <citation type="submission" date="2019-06" db="EMBL/GenBank/DDBJ databases">
        <title>Genomics analysis of Aphanomyces spp. identifies a new class of oomycete effector associated with host adaptation.</title>
        <authorList>
            <person name="Gaulin E."/>
        </authorList>
    </citation>
    <scope>NUCLEOTIDE SEQUENCE</scope>
    <source>
        <strain evidence="2">CBS 578.67</strain>
    </source>
</reference>
<evidence type="ECO:0000313" key="4">
    <source>
        <dbReference type="Proteomes" id="UP000332933"/>
    </source>
</evidence>
<feature type="transmembrane region" description="Helical" evidence="1">
    <location>
        <begin position="196"/>
        <end position="222"/>
    </location>
</feature>
<dbReference type="Proteomes" id="UP000332933">
    <property type="component" value="Unassembled WGS sequence"/>
</dbReference>
<evidence type="ECO:0000313" key="2">
    <source>
        <dbReference type="EMBL" id="KAF0699777.1"/>
    </source>
</evidence>
<dbReference type="EMBL" id="CAADRA010005176">
    <property type="protein sequence ID" value="VFT86537.1"/>
    <property type="molecule type" value="Genomic_DNA"/>
</dbReference>
<organism evidence="3 4">
    <name type="scientific">Aphanomyces stellatus</name>
    <dbReference type="NCBI Taxonomy" id="120398"/>
    <lineage>
        <taxon>Eukaryota</taxon>
        <taxon>Sar</taxon>
        <taxon>Stramenopiles</taxon>
        <taxon>Oomycota</taxon>
        <taxon>Saprolegniomycetes</taxon>
        <taxon>Saprolegniales</taxon>
        <taxon>Verrucalvaceae</taxon>
        <taxon>Aphanomyces</taxon>
    </lineage>
</organism>
<evidence type="ECO:0000313" key="3">
    <source>
        <dbReference type="EMBL" id="VFT86537.1"/>
    </source>
</evidence>
<gene>
    <name evidence="3" type="primary">Aste57867_9658</name>
    <name evidence="2" type="ORF">As57867_009620</name>
    <name evidence="3" type="ORF">ASTE57867_9658</name>
</gene>
<keyword evidence="1" id="KW-0472">Membrane</keyword>
<protein>
    <submittedName>
        <fullName evidence="3">Aste57867_9658 protein</fullName>
    </submittedName>
</protein>
<keyword evidence="1" id="KW-1133">Transmembrane helix</keyword>
<dbReference type="OrthoDB" id="79466at2759"/>
<keyword evidence="1" id="KW-0812">Transmembrane</keyword>
<feature type="transmembrane region" description="Helical" evidence="1">
    <location>
        <begin position="76"/>
        <end position="104"/>
    </location>
</feature>
<dbReference type="AlphaFoldDB" id="A0A485KP03"/>
<evidence type="ECO:0000256" key="1">
    <source>
        <dbReference type="SAM" id="Phobius"/>
    </source>
</evidence>
<name>A0A485KP03_9STRA</name>
<accession>A0A485KP03</accession>